<reference evidence="1" key="1">
    <citation type="submission" date="2020-08" db="EMBL/GenBank/DDBJ databases">
        <title>Multicomponent nature underlies the extraordinary mechanical properties of spider dragline silk.</title>
        <authorList>
            <person name="Kono N."/>
            <person name="Nakamura H."/>
            <person name="Mori M."/>
            <person name="Yoshida Y."/>
            <person name="Ohtoshi R."/>
            <person name="Malay A.D."/>
            <person name="Moran D.A.P."/>
            <person name="Tomita M."/>
            <person name="Numata K."/>
            <person name="Arakawa K."/>
        </authorList>
    </citation>
    <scope>NUCLEOTIDE SEQUENCE</scope>
</reference>
<comment type="caution">
    <text evidence="1">The sequence shown here is derived from an EMBL/GenBank/DDBJ whole genome shotgun (WGS) entry which is preliminary data.</text>
</comment>
<sequence>MPRQNGGALPGLRVLAFRPSAANGGLLDLKKLNLVDEIRGSSRYVYKRGRIVSDLKVGKKVLSFSFYLPGSFQTRLSGDCGSRLDSASSKGIEVTEV</sequence>
<protein>
    <submittedName>
        <fullName evidence="1">Uncharacterized protein</fullName>
    </submittedName>
</protein>
<name>A0A8X6MZY1_NEPPI</name>
<dbReference type="EMBL" id="BMAW01098778">
    <property type="protein sequence ID" value="GFS86463.1"/>
    <property type="molecule type" value="Genomic_DNA"/>
</dbReference>
<gene>
    <name evidence="1" type="ORF">NPIL_121011</name>
</gene>
<dbReference type="AlphaFoldDB" id="A0A8X6MZY1"/>
<accession>A0A8X6MZY1</accession>
<proteinExistence type="predicted"/>
<dbReference type="Proteomes" id="UP000887013">
    <property type="component" value="Unassembled WGS sequence"/>
</dbReference>
<evidence type="ECO:0000313" key="1">
    <source>
        <dbReference type="EMBL" id="GFS86463.1"/>
    </source>
</evidence>
<evidence type="ECO:0000313" key="2">
    <source>
        <dbReference type="Proteomes" id="UP000887013"/>
    </source>
</evidence>
<keyword evidence="2" id="KW-1185">Reference proteome</keyword>
<organism evidence="1 2">
    <name type="scientific">Nephila pilipes</name>
    <name type="common">Giant wood spider</name>
    <name type="synonym">Nephila maculata</name>
    <dbReference type="NCBI Taxonomy" id="299642"/>
    <lineage>
        <taxon>Eukaryota</taxon>
        <taxon>Metazoa</taxon>
        <taxon>Ecdysozoa</taxon>
        <taxon>Arthropoda</taxon>
        <taxon>Chelicerata</taxon>
        <taxon>Arachnida</taxon>
        <taxon>Araneae</taxon>
        <taxon>Araneomorphae</taxon>
        <taxon>Entelegynae</taxon>
        <taxon>Araneoidea</taxon>
        <taxon>Nephilidae</taxon>
        <taxon>Nephila</taxon>
    </lineage>
</organism>